<organism evidence="1 2">
    <name type="scientific">Anisodus tanguticus</name>
    <dbReference type="NCBI Taxonomy" id="243964"/>
    <lineage>
        <taxon>Eukaryota</taxon>
        <taxon>Viridiplantae</taxon>
        <taxon>Streptophyta</taxon>
        <taxon>Embryophyta</taxon>
        <taxon>Tracheophyta</taxon>
        <taxon>Spermatophyta</taxon>
        <taxon>Magnoliopsida</taxon>
        <taxon>eudicotyledons</taxon>
        <taxon>Gunneridae</taxon>
        <taxon>Pentapetalae</taxon>
        <taxon>asterids</taxon>
        <taxon>lamiids</taxon>
        <taxon>Solanales</taxon>
        <taxon>Solanaceae</taxon>
        <taxon>Solanoideae</taxon>
        <taxon>Hyoscyameae</taxon>
        <taxon>Anisodus</taxon>
    </lineage>
</organism>
<comment type="caution">
    <text evidence="1">The sequence shown here is derived from an EMBL/GenBank/DDBJ whole genome shotgun (WGS) entry which is preliminary data.</text>
</comment>
<dbReference type="Proteomes" id="UP001291623">
    <property type="component" value="Unassembled WGS sequence"/>
</dbReference>
<dbReference type="EMBL" id="JAVYJV010000053">
    <property type="protein sequence ID" value="KAK4337117.1"/>
    <property type="molecule type" value="Genomic_DNA"/>
</dbReference>
<protein>
    <submittedName>
        <fullName evidence="1">Uncharacterized protein</fullName>
    </submittedName>
</protein>
<evidence type="ECO:0000313" key="1">
    <source>
        <dbReference type="EMBL" id="KAK4337117.1"/>
    </source>
</evidence>
<reference evidence="1" key="1">
    <citation type="submission" date="2023-12" db="EMBL/GenBank/DDBJ databases">
        <title>Genome assembly of Anisodus tanguticus.</title>
        <authorList>
            <person name="Wang Y.-J."/>
        </authorList>
    </citation>
    <scope>NUCLEOTIDE SEQUENCE</scope>
    <source>
        <strain evidence="1">KB-2021</strain>
        <tissue evidence="1">Leaf</tissue>
    </source>
</reference>
<accession>A0AAE1UND1</accession>
<keyword evidence="2" id="KW-1185">Reference proteome</keyword>
<gene>
    <name evidence="1" type="ORF">RND71_043435</name>
</gene>
<dbReference type="AlphaFoldDB" id="A0AAE1UND1"/>
<evidence type="ECO:0000313" key="2">
    <source>
        <dbReference type="Proteomes" id="UP001291623"/>
    </source>
</evidence>
<proteinExistence type="predicted"/>
<name>A0AAE1UND1_9SOLA</name>
<sequence>MAESMPSNMEEKPTCLIMLGMAGSEVLRKEYMEVYRPEYERIKKEIIENVDKPIEEDESISKDSLIEFDNGIYDDSSDEEDKKEMMETIEEENEDINEKKEYQDFLDNFVKKLKTDNKDE</sequence>